<accession>A0ABQ9WQS3</accession>
<evidence type="ECO:0000313" key="1">
    <source>
        <dbReference type="EMBL" id="KAK2941820.1"/>
    </source>
</evidence>
<protein>
    <submittedName>
        <fullName evidence="1">Uncharacterized protein</fullName>
    </submittedName>
</protein>
<organism evidence="1 2">
    <name type="scientific">Blattamonas nauphoetae</name>
    <dbReference type="NCBI Taxonomy" id="2049346"/>
    <lineage>
        <taxon>Eukaryota</taxon>
        <taxon>Metamonada</taxon>
        <taxon>Preaxostyla</taxon>
        <taxon>Oxymonadida</taxon>
        <taxon>Blattamonas</taxon>
    </lineage>
</organism>
<dbReference type="EMBL" id="JARBJD010000460">
    <property type="protein sequence ID" value="KAK2941820.1"/>
    <property type="molecule type" value="Genomic_DNA"/>
</dbReference>
<keyword evidence="2" id="KW-1185">Reference proteome</keyword>
<proteinExistence type="predicted"/>
<name>A0ABQ9WQS3_9EUKA</name>
<evidence type="ECO:0000313" key="2">
    <source>
        <dbReference type="Proteomes" id="UP001281761"/>
    </source>
</evidence>
<gene>
    <name evidence="1" type="ORF">BLNAU_23277</name>
</gene>
<sequence>MQERLRERSPVYHPNLFEENRLVGTILLFGQVSKLTGQVKSGYTFDKDAIGNVKWFLEQLHPLQDRTIYAELLLHRLVPTRENDSKGFAEDILIITAPNASELHRPALKLLRWTLWDCTLGHLEDFARSNFFFLCPLSFQEDPKQLKQNNYDGYPLPIHRTLNAGQYQQKGLSSTEREVCTN</sequence>
<comment type="caution">
    <text evidence="1">The sequence shown here is derived from an EMBL/GenBank/DDBJ whole genome shotgun (WGS) entry which is preliminary data.</text>
</comment>
<reference evidence="1 2" key="1">
    <citation type="journal article" date="2022" name="bioRxiv">
        <title>Genomics of Preaxostyla Flagellates Illuminates Evolutionary Transitions and the Path Towards Mitochondrial Loss.</title>
        <authorList>
            <person name="Novak L.V.F."/>
            <person name="Treitli S.C."/>
            <person name="Pyrih J."/>
            <person name="Halakuc P."/>
            <person name="Pipaliya S.V."/>
            <person name="Vacek V."/>
            <person name="Brzon O."/>
            <person name="Soukal P."/>
            <person name="Eme L."/>
            <person name="Dacks J.B."/>
            <person name="Karnkowska A."/>
            <person name="Elias M."/>
            <person name="Hampl V."/>
        </authorList>
    </citation>
    <scope>NUCLEOTIDE SEQUENCE [LARGE SCALE GENOMIC DNA]</scope>
    <source>
        <strain evidence="1">NAU3</strain>
        <tissue evidence="1">Gut</tissue>
    </source>
</reference>
<dbReference type="Proteomes" id="UP001281761">
    <property type="component" value="Unassembled WGS sequence"/>
</dbReference>